<evidence type="ECO:0000256" key="2">
    <source>
        <dbReference type="SAM" id="Phobius"/>
    </source>
</evidence>
<feature type="transmembrane region" description="Helical" evidence="2">
    <location>
        <begin position="32"/>
        <end position="59"/>
    </location>
</feature>
<sequence length="343" mass="35292">MTQQAEPGAIPDGDGAERPRGRTGRVVHPDGFGAAFCASMAGLCAELALSGTVAVLVLLAREHDGLPSGVVLVAVLLLAAVLLGVLFSGFATAVAVMPALALARRLARRAGRDERWPWTVAAVPVVSAGAVAAFGGVAALGSMRLAHPLAYLVWWGALSAALLPAALIARAAGRAVRAGRPPRLVRRVSGYGALAWLAVGALGAGAYGSGLVKVYEPPRLGSADLAGTWADDHGGKVRLTSDGLAFAKGLDHYTWDGTGKPRSKDCDGSGTWSPVEDNGTVQGVSLRIAPCELVVNWSVAGTQKKPRIFHEIGKPGQGKRYVLTKVVKGAGHHRGDTSGTSDK</sequence>
<feature type="transmembrane region" description="Helical" evidence="2">
    <location>
        <begin position="71"/>
        <end position="97"/>
    </location>
</feature>
<dbReference type="RefSeq" id="WP_390317110.1">
    <property type="nucleotide sequence ID" value="NZ_JBHSPB010000009.1"/>
</dbReference>
<feature type="transmembrane region" description="Helical" evidence="2">
    <location>
        <begin position="152"/>
        <end position="172"/>
    </location>
</feature>
<feature type="region of interest" description="Disordered" evidence="1">
    <location>
        <begin position="1"/>
        <end position="24"/>
    </location>
</feature>
<keyword evidence="4" id="KW-1185">Reference proteome</keyword>
<evidence type="ECO:0000256" key="1">
    <source>
        <dbReference type="SAM" id="MobiDB-lite"/>
    </source>
</evidence>
<feature type="transmembrane region" description="Helical" evidence="2">
    <location>
        <begin position="118"/>
        <end position="140"/>
    </location>
</feature>
<keyword evidence="2" id="KW-1133">Transmembrane helix</keyword>
<feature type="transmembrane region" description="Helical" evidence="2">
    <location>
        <begin position="193"/>
        <end position="212"/>
    </location>
</feature>
<protein>
    <submittedName>
        <fullName evidence="3">Uncharacterized protein</fullName>
    </submittedName>
</protein>
<gene>
    <name evidence="3" type="ORF">ACFP1Z_16440</name>
</gene>
<accession>A0ABW0Z1U5</accession>
<keyword evidence="2" id="KW-0472">Membrane</keyword>
<comment type="caution">
    <text evidence="3">The sequence shown here is derived from an EMBL/GenBank/DDBJ whole genome shotgun (WGS) entry which is preliminary data.</text>
</comment>
<dbReference type="EMBL" id="JBHSPB010000009">
    <property type="protein sequence ID" value="MFC5721762.1"/>
    <property type="molecule type" value="Genomic_DNA"/>
</dbReference>
<keyword evidence="2" id="KW-0812">Transmembrane</keyword>
<organism evidence="3 4">
    <name type="scientific">Streptomyces gamaensis</name>
    <dbReference type="NCBI Taxonomy" id="1763542"/>
    <lineage>
        <taxon>Bacteria</taxon>
        <taxon>Bacillati</taxon>
        <taxon>Actinomycetota</taxon>
        <taxon>Actinomycetes</taxon>
        <taxon>Kitasatosporales</taxon>
        <taxon>Streptomycetaceae</taxon>
        <taxon>Streptomyces</taxon>
    </lineage>
</organism>
<proteinExistence type="predicted"/>
<name>A0ABW0Z1U5_9ACTN</name>
<evidence type="ECO:0000313" key="3">
    <source>
        <dbReference type="EMBL" id="MFC5721762.1"/>
    </source>
</evidence>
<evidence type="ECO:0000313" key="4">
    <source>
        <dbReference type="Proteomes" id="UP001596083"/>
    </source>
</evidence>
<reference evidence="4" key="1">
    <citation type="journal article" date="2019" name="Int. J. Syst. Evol. Microbiol.">
        <title>The Global Catalogue of Microorganisms (GCM) 10K type strain sequencing project: providing services to taxonomists for standard genome sequencing and annotation.</title>
        <authorList>
            <consortium name="The Broad Institute Genomics Platform"/>
            <consortium name="The Broad Institute Genome Sequencing Center for Infectious Disease"/>
            <person name="Wu L."/>
            <person name="Ma J."/>
        </authorList>
    </citation>
    <scope>NUCLEOTIDE SEQUENCE [LARGE SCALE GENOMIC DNA]</scope>
    <source>
        <strain evidence="4">CGMCC 4.7304</strain>
    </source>
</reference>
<dbReference type="Proteomes" id="UP001596083">
    <property type="component" value="Unassembled WGS sequence"/>
</dbReference>